<evidence type="ECO:0000256" key="1">
    <source>
        <dbReference type="ARBA" id="ARBA00022801"/>
    </source>
</evidence>
<dbReference type="Gene3D" id="3.40.50.1240">
    <property type="entry name" value="Phosphoglycerate mutase-like"/>
    <property type="match status" value="1"/>
</dbReference>
<dbReference type="EMBL" id="JACSQV010000015">
    <property type="protein sequence ID" value="MBD7919762.1"/>
    <property type="molecule type" value="Genomic_DNA"/>
</dbReference>
<accession>A0ABR8QH52</accession>
<dbReference type="Gene3D" id="3.90.79.10">
    <property type="entry name" value="Nucleoside Triphosphate Pyrophosphohydrolase"/>
    <property type="match status" value="1"/>
</dbReference>
<keyword evidence="1 3" id="KW-0378">Hydrolase</keyword>
<sequence length="329" mass="35414">MKASSPVPVQAAGALVWRVRAGHLQVALVHRPRYRDWSWPKGKLDPGEIAPVAAVREVEEETGMAVVLGVPLPGLEYRLSDGRQKLVHYWAARVGGRGDDAPLGARPSVRHAARTEIDAWEWFDVEDAARRVTRGADRRPLDALVEAHARGRLRTRALVVARHGQARKRSLWGGEEADRPLTGLGLRQASAAVPVLAAFGVGRVVTSRWERCSATVAPYAAAAGLEPQVADGLTEARHDESPARVGAIVHDLIDDPTDTDTVVCTHRPVLPTVLGVLAEHSRRQVADALPHDNPFLAPAELLVAHTGPTPRGARVLAVERHTSSATAAD</sequence>
<evidence type="ECO:0000313" key="4">
    <source>
        <dbReference type="Proteomes" id="UP000604241"/>
    </source>
</evidence>
<dbReference type="InterPro" id="IPR013078">
    <property type="entry name" value="His_Pase_superF_clade-1"/>
</dbReference>
<evidence type="ECO:0000259" key="2">
    <source>
        <dbReference type="PROSITE" id="PS51462"/>
    </source>
</evidence>
<reference evidence="3 4" key="1">
    <citation type="submission" date="2020-08" db="EMBL/GenBank/DDBJ databases">
        <title>A Genomic Blueprint of the Chicken Gut Microbiome.</title>
        <authorList>
            <person name="Gilroy R."/>
            <person name="Ravi A."/>
            <person name="Getino M."/>
            <person name="Pursley I."/>
            <person name="Horton D.L."/>
            <person name="Alikhan N.-F."/>
            <person name="Baker D."/>
            <person name="Gharbi K."/>
            <person name="Hall N."/>
            <person name="Watson M."/>
            <person name="Adriaenssens E.M."/>
            <person name="Foster-Nyarko E."/>
            <person name="Jarju S."/>
            <person name="Secka A."/>
            <person name="Antonio M."/>
            <person name="Oren A."/>
            <person name="Chaudhuri R."/>
            <person name="La Ragione R.M."/>
            <person name="Hildebrand F."/>
            <person name="Pallen M.J."/>
        </authorList>
    </citation>
    <scope>NUCLEOTIDE SEQUENCE [LARGE SCALE GENOMIC DNA]</scope>
    <source>
        <strain evidence="3 4">Sa3CUA2</strain>
    </source>
</reference>
<dbReference type="PANTHER" id="PTHR21340:SF0">
    <property type="entry name" value="BIS(5'-NUCLEOSYL)-TETRAPHOSPHATASE [ASYMMETRICAL]"/>
    <property type="match status" value="1"/>
</dbReference>
<evidence type="ECO:0000313" key="3">
    <source>
        <dbReference type="EMBL" id="MBD7919762.1"/>
    </source>
</evidence>
<proteinExistence type="predicted"/>
<dbReference type="InterPro" id="IPR020084">
    <property type="entry name" value="NUDIX_hydrolase_CS"/>
</dbReference>
<gene>
    <name evidence="3" type="ORF">H9657_15935</name>
</gene>
<dbReference type="Pfam" id="PF00300">
    <property type="entry name" value="His_Phos_1"/>
    <property type="match status" value="1"/>
</dbReference>
<dbReference type="InterPro" id="IPR051325">
    <property type="entry name" value="Nudix_hydrolase_domain"/>
</dbReference>
<dbReference type="InterPro" id="IPR015797">
    <property type="entry name" value="NUDIX_hydrolase-like_dom_sf"/>
</dbReference>
<comment type="caution">
    <text evidence="3">The sequence shown here is derived from an EMBL/GenBank/DDBJ whole genome shotgun (WGS) entry which is preliminary data.</text>
</comment>
<name>A0ABR8QH52_9CELL</name>
<dbReference type="CDD" id="cd03673">
    <property type="entry name" value="NUDIX_Ap6A_hydrolase"/>
    <property type="match status" value="1"/>
</dbReference>
<dbReference type="GO" id="GO:0016787">
    <property type="term" value="F:hydrolase activity"/>
    <property type="evidence" value="ECO:0007669"/>
    <property type="project" value="UniProtKB-KW"/>
</dbReference>
<dbReference type="PROSITE" id="PS00893">
    <property type="entry name" value="NUDIX_BOX"/>
    <property type="match status" value="1"/>
</dbReference>
<protein>
    <submittedName>
        <fullName evidence="3">NUDIX hydrolase</fullName>
    </submittedName>
</protein>
<dbReference type="PANTHER" id="PTHR21340">
    <property type="entry name" value="DIADENOSINE 5,5-P1,P4-TETRAPHOSPHATE PYROPHOSPHOHYDROLASE MUTT"/>
    <property type="match status" value="1"/>
</dbReference>
<dbReference type="PROSITE" id="PS51462">
    <property type="entry name" value="NUDIX"/>
    <property type="match status" value="1"/>
</dbReference>
<dbReference type="SUPFAM" id="SSF55811">
    <property type="entry name" value="Nudix"/>
    <property type="match status" value="1"/>
</dbReference>
<dbReference type="Proteomes" id="UP000604241">
    <property type="component" value="Unassembled WGS sequence"/>
</dbReference>
<keyword evidence="4" id="KW-1185">Reference proteome</keyword>
<dbReference type="RefSeq" id="WP_191784411.1">
    <property type="nucleotide sequence ID" value="NZ_JACSQV010000015.1"/>
</dbReference>
<organism evidence="3 4">
    <name type="scientific">Cellulomonas avistercoris</name>
    <dbReference type="NCBI Taxonomy" id="2762242"/>
    <lineage>
        <taxon>Bacteria</taxon>
        <taxon>Bacillati</taxon>
        <taxon>Actinomycetota</taxon>
        <taxon>Actinomycetes</taxon>
        <taxon>Micrococcales</taxon>
        <taxon>Cellulomonadaceae</taxon>
        <taxon>Cellulomonas</taxon>
    </lineage>
</organism>
<dbReference type="InterPro" id="IPR029033">
    <property type="entry name" value="His_PPase_superfam"/>
</dbReference>
<dbReference type="Pfam" id="PF00293">
    <property type="entry name" value="NUDIX"/>
    <property type="match status" value="1"/>
</dbReference>
<dbReference type="InterPro" id="IPR000086">
    <property type="entry name" value="NUDIX_hydrolase_dom"/>
</dbReference>
<feature type="domain" description="Nudix hydrolase" evidence="2">
    <location>
        <begin position="7"/>
        <end position="145"/>
    </location>
</feature>
<dbReference type="SUPFAM" id="SSF53254">
    <property type="entry name" value="Phosphoglycerate mutase-like"/>
    <property type="match status" value="1"/>
</dbReference>
<dbReference type="SMART" id="SM00855">
    <property type="entry name" value="PGAM"/>
    <property type="match status" value="1"/>
</dbReference>